<dbReference type="CDD" id="cd06222">
    <property type="entry name" value="RNase_H_like"/>
    <property type="match status" value="1"/>
</dbReference>
<dbReference type="InterPro" id="IPR036397">
    <property type="entry name" value="RNaseH_sf"/>
</dbReference>
<feature type="domain" description="Reverse transcriptase" evidence="1">
    <location>
        <begin position="442"/>
        <end position="753"/>
    </location>
</feature>
<evidence type="ECO:0000313" key="3">
    <source>
        <dbReference type="Proteomes" id="UP001459277"/>
    </source>
</evidence>
<gene>
    <name evidence="2" type="ORF">SO802_004670</name>
</gene>
<dbReference type="Proteomes" id="UP001459277">
    <property type="component" value="Unassembled WGS sequence"/>
</dbReference>
<accession>A0AAW2E9D4</accession>
<comment type="caution">
    <text evidence="2">The sequence shown here is derived from an EMBL/GenBank/DDBJ whole genome shotgun (WGS) entry which is preliminary data.</text>
</comment>
<protein>
    <recommendedName>
        <fullName evidence="1">Reverse transcriptase domain-containing protein</fullName>
    </recommendedName>
</protein>
<dbReference type="Pfam" id="PF13456">
    <property type="entry name" value="RVT_3"/>
    <property type="match status" value="1"/>
</dbReference>
<dbReference type="GO" id="GO:0004523">
    <property type="term" value="F:RNA-DNA hybrid ribonuclease activity"/>
    <property type="evidence" value="ECO:0007669"/>
    <property type="project" value="InterPro"/>
</dbReference>
<evidence type="ECO:0000313" key="2">
    <source>
        <dbReference type="EMBL" id="KAL0017601.1"/>
    </source>
</evidence>
<dbReference type="EMBL" id="JAZDWU010000001">
    <property type="protein sequence ID" value="KAL0017601.1"/>
    <property type="molecule type" value="Genomic_DNA"/>
</dbReference>
<dbReference type="Pfam" id="PF13966">
    <property type="entry name" value="zf-RVT"/>
    <property type="match status" value="1"/>
</dbReference>
<dbReference type="InterPro" id="IPR026960">
    <property type="entry name" value="RVT-Znf"/>
</dbReference>
<dbReference type="InterPro" id="IPR043502">
    <property type="entry name" value="DNA/RNA_pol_sf"/>
</dbReference>
<dbReference type="Gene3D" id="3.30.420.10">
    <property type="entry name" value="Ribonuclease H-like superfamily/Ribonuclease H"/>
    <property type="match status" value="1"/>
</dbReference>
<evidence type="ECO:0000259" key="1">
    <source>
        <dbReference type="PROSITE" id="PS50878"/>
    </source>
</evidence>
<dbReference type="InterPro" id="IPR012337">
    <property type="entry name" value="RNaseH-like_sf"/>
</dbReference>
<dbReference type="InterPro" id="IPR044730">
    <property type="entry name" value="RNase_H-like_dom_plant"/>
</dbReference>
<organism evidence="2 3">
    <name type="scientific">Lithocarpus litseifolius</name>
    <dbReference type="NCBI Taxonomy" id="425828"/>
    <lineage>
        <taxon>Eukaryota</taxon>
        <taxon>Viridiplantae</taxon>
        <taxon>Streptophyta</taxon>
        <taxon>Embryophyta</taxon>
        <taxon>Tracheophyta</taxon>
        <taxon>Spermatophyta</taxon>
        <taxon>Magnoliopsida</taxon>
        <taxon>eudicotyledons</taxon>
        <taxon>Gunneridae</taxon>
        <taxon>Pentapetalae</taxon>
        <taxon>rosids</taxon>
        <taxon>fabids</taxon>
        <taxon>Fagales</taxon>
        <taxon>Fagaceae</taxon>
        <taxon>Lithocarpus</taxon>
    </lineage>
</organism>
<dbReference type="PROSITE" id="PS50878">
    <property type="entry name" value="RT_POL"/>
    <property type="match status" value="1"/>
</dbReference>
<dbReference type="Pfam" id="PF00078">
    <property type="entry name" value="RVT_1"/>
    <property type="match status" value="1"/>
</dbReference>
<dbReference type="SUPFAM" id="SSF56672">
    <property type="entry name" value="DNA/RNA polymerases"/>
    <property type="match status" value="1"/>
</dbReference>
<sequence>MTDEARLETVQRNIEFDHRWVVPREGRGGGLVLFWKSSVNLRIEGSHKYYIDASIDKNTSNEWRLTGFYGEPETARRCEAWNKLRSLNSSPEIPWLCFGDFNEITKQDEKLGGATRSHFQMQLFREVIDECGFMDLGYVGSKFTWARHFENGISIWERLDRGLATNGWFLKFPGSRVHHLHCDSSDHCPILVVLAPLDIPTRKKIFRFEEMWLSNPSCEDTVQAAWNSMGGSDLDSIILSKVEKCGKDLLWWNQNVFGSVRQELIKKKEMLRKAEIEAQRSGVNHRVRELKSEVAMLMDREARMWAQRSRVLWAGQGDKNTKYFHSRATKRFRKNQIKGIRDELNAWRSQTDEISAILTRYYQNLFTTSRPENLSNVLAHVPHIITEEMNLSLTREFLEIEVSEALQQMAPLKAPGPDGMPPLFYQHFWSTVDKDVTSSILSWLNSGTLPHPINHTYITLIPKTDNPEYVHQFRPISLCNVLYKIFSKVLANRLKKVLPHVITEHQSAFTKDRLISDNILVAFETLHCMQRFNSGTSGFMALKLDMSKAYDRVEWCFLEELMRKMGFHERWINLTMVCVKTVTYSILVNGEPRGLIHPSRGIRQGDPLSPFLFLLCTEGLNGLIKHAEVNGDIHGFSLCRRGPKLTHLLFADDSLLFCRATVEECGHVLDILKNYEEASGQKVNREKTSLFFSKSTPNETKSSIKQALGVQEILQYEKYLGLPSLVGKGKKASFNYIKERVWKKLQGWEGKLLSQAGREVLIKAVIQAIPTYTMGCFKIPLGLCHDIEALIKKFFWGQRGDRRKIHWVRWGELTKSKMVGGMGFKDLALHNDALLAKQAWRLLHNKTSLFYKVFKARFFPNCSIMEATDSRSGSYAWRSLLLGRDILQRGARWRVGNGRTIRIWQHGWIPRKNSPFVASYQIESMEEATVSSLIEESSRQWNDELIDGIFSQEEAALIKKIPLSRLDAEDVLIWPHSQDGQYSCKSGYRFLKEEEAMDNGLDVVNSDPKLWKGIWTLQVPNKVKNLLWRACRNALPTKENLVRRTIINDPLCDRCHEAHEMPIHALWDCKELVTVWTGSELSQLRRDANFLDFKELLSWLLQQQVQVEVFAMTIWLIWTQRNQVRLHLAAASLQQIPQIAKDKYAEFSACQPTTSDRHVILRTRWQPPPSDFMKINFDGAVFSSENRSGIGVVIRDSAGLVIASCSQSLSQAYRSDEVEAFAAAKALSFAAELGISKAVLEGDSLTIIKALSSDQRSLSSFGPLIDDAKFSSVNFDQLRYSHVKRECNFAAHSLAKFASNFPDFQVWMEDVPPQLSHVIQADLAGFSY</sequence>
<dbReference type="GO" id="GO:0003676">
    <property type="term" value="F:nucleic acid binding"/>
    <property type="evidence" value="ECO:0007669"/>
    <property type="project" value="InterPro"/>
</dbReference>
<dbReference type="InterPro" id="IPR002156">
    <property type="entry name" value="RNaseH_domain"/>
</dbReference>
<proteinExistence type="predicted"/>
<reference evidence="2 3" key="1">
    <citation type="submission" date="2024-01" db="EMBL/GenBank/DDBJ databases">
        <title>A telomere-to-telomere, gap-free genome of sweet tea (Lithocarpus litseifolius).</title>
        <authorList>
            <person name="Zhou J."/>
        </authorList>
    </citation>
    <scope>NUCLEOTIDE SEQUENCE [LARGE SCALE GENOMIC DNA]</scope>
    <source>
        <strain evidence="2">Zhou-2022a</strain>
        <tissue evidence="2">Leaf</tissue>
    </source>
</reference>
<dbReference type="InterPro" id="IPR036691">
    <property type="entry name" value="Endo/exonu/phosph_ase_sf"/>
</dbReference>
<name>A0AAW2E9D4_9ROSI</name>
<dbReference type="CDD" id="cd01650">
    <property type="entry name" value="RT_nLTR_like"/>
    <property type="match status" value="1"/>
</dbReference>
<dbReference type="SUPFAM" id="SSF53098">
    <property type="entry name" value="Ribonuclease H-like"/>
    <property type="match status" value="1"/>
</dbReference>
<dbReference type="PANTHER" id="PTHR33116">
    <property type="entry name" value="REVERSE TRANSCRIPTASE ZINC-BINDING DOMAIN-CONTAINING PROTEIN-RELATED-RELATED"/>
    <property type="match status" value="1"/>
</dbReference>
<dbReference type="InterPro" id="IPR000477">
    <property type="entry name" value="RT_dom"/>
</dbReference>
<dbReference type="Gene3D" id="3.60.10.10">
    <property type="entry name" value="Endonuclease/exonuclease/phosphatase"/>
    <property type="match status" value="1"/>
</dbReference>
<dbReference type="SUPFAM" id="SSF56219">
    <property type="entry name" value="DNase I-like"/>
    <property type="match status" value="1"/>
</dbReference>
<dbReference type="PANTHER" id="PTHR33116:SF86">
    <property type="entry name" value="REVERSE TRANSCRIPTASE DOMAIN-CONTAINING PROTEIN"/>
    <property type="match status" value="1"/>
</dbReference>
<keyword evidence="3" id="KW-1185">Reference proteome</keyword>